<dbReference type="RefSeq" id="WP_121972806.1">
    <property type="nucleotide sequence ID" value="NZ_OOGT01000011.1"/>
</dbReference>
<dbReference type="Gene3D" id="3.40.50.300">
    <property type="entry name" value="P-loop containing nucleotide triphosphate hydrolases"/>
    <property type="match status" value="1"/>
</dbReference>
<dbReference type="InterPro" id="IPR027417">
    <property type="entry name" value="P-loop_NTPase"/>
</dbReference>
<dbReference type="AlphaFoldDB" id="A0A2U3MV09"/>
<dbReference type="OrthoDB" id="5296079at2"/>
<evidence type="ECO:0000313" key="2">
    <source>
        <dbReference type="Proteomes" id="UP000245974"/>
    </source>
</evidence>
<dbReference type="EMBL" id="OOGT01000011">
    <property type="protein sequence ID" value="SPL69268.1"/>
    <property type="molecule type" value="Genomic_DNA"/>
</dbReference>
<organism evidence="1 2">
    <name type="scientific">Acinetobacter stercoris</name>
    <dbReference type="NCBI Taxonomy" id="2126983"/>
    <lineage>
        <taxon>Bacteria</taxon>
        <taxon>Pseudomonadati</taxon>
        <taxon>Pseudomonadota</taxon>
        <taxon>Gammaproteobacteria</taxon>
        <taxon>Moraxellales</taxon>
        <taxon>Moraxellaceae</taxon>
        <taxon>Acinetobacter</taxon>
    </lineage>
</organism>
<dbReference type="SUPFAM" id="SSF52540">
    <property type="entry name" value="P-loop containing nucleoside triphosphate hydrolases"/>
    <property type="match status" value="1"/>
</dbReference>
<accession>A0A2U3MV09</accession>
<dbReference type="InterPro" id="IPR052922">
    <property type="entry name" value="Cytidylate_Kinase-2"/>
</dbReference>
<reference evidence="2" key="1">
    <citation type="submission" date="2018-03" db="EMBL/GenBank/DDBJ databases">
        <authorList>
            <person name="Blom J."/>
        </authorList>
    </citation>
    <scope>NUCLEOTIDE SEQUENCE [LARGE SCALE GENOMIC DNA]</scope>
    <source>
        <strain evidence="2">KPC-SM-21</strain>
    </source>
</reference>
<keyword evidence="2" id="KW-1185">Reference proteome</keyword>
<gene>
    <name evidence="1" type="ORF">KPC_0446</name>
</gene>
<proteinExistence type="predicted"/>
<dbReference type="InParanoid" id="A0A2U3MV09"/>
<dbReference type="PANTHER" id="PTHR37816">
    <property type="entry name" value="YALI0E33011P"/>
    <property type="match status" value="1"/>
</dbReference>
<name>A0A2U3MV09_9GAMM</name>
<protein>
    <submittedName>
        <fullName evidence="1">Topology modulation protein</fullName>
    </submittedName>
</protein>
<dbReference type="Proteomes" id="UP000245974">
    <property type="component" value="Unassembled WGS sequence"/>
</dbReference>
<dbReference type="PANTHER" id="PTHR37816:SF1">
    <property type="entry name" value="TOXIN"/>
    <property type="match status" value="1"/>
</dbReference>
<sequence length="176" mass="21034">MRRMNVVGTSASGKTTFSRVLAKKLGLNYIELDDLFWLDDWKETPDTEFFKKIQVEIENSSNGYVIDGNYTRTTYMTWKEIDAVIWLDLPFSINLLQSIKRSVVRALSKKKIWENSNNTENLSRIFSQKSIIWWMIKTHRKNRKKYLARMKDPQYSHITFIRLSSRQQIQQFLDRI</sequence>
<evidence type="ECO:0000313" key="1">
    <source>
        <dbReference type="EMBL" id="SPL69268.1"/>
    </source>
</evidence>